<gene>
    <name evidence="2" type="ORF">J2S64_001340</name>
</gene>
<feature type="transmembrane region" description="Helical" evidence="1">
    <location>
        <begin position="75"/>
        <end position="96"/>
    </location>
</feature>
<evidence type="ECO:0000313" key="3">
    <source>
        <dbReference type="Proteomes" id="UP001183817"/>
    </source>
</evidence>
<feature type="transmembrane region" description="Helical" evidence="1">
    <location>
        <begin position="43"/>
        <end position="63"/>
    </location>
</feature>
<proteinExistence type="predicted"/>
<sequence length="130" mass="13566">MAGNTPQDAPDAARPLRGWVAATLIAMACTLAGWYLPLPFRLAGLPFAVAGFVLGLLTSLKAFGNPAAGALRLAVPVATVACGLIALLLAGQLVFLGPSLQYQQCRTDALTLRSEAACTQDFRNELDPAR</sequence>
<evidence type="ECO:0000313" key="2">
    <source>
        <dbReference type="EMBL" id="MDR7357649.1"/>
    </source>
</evidence>
<accession>A0ABU2BJX7</accession>
<evidence type="ECO:0000256" key="1">
    <source>
        <dbReference type="SAM" id="Phobius"/>
    </source>
</evidence>
<dbReference type="RefSeq" id="WP_302262870.1">
    <property type="nucleotide sequence ID" value="NZ_BAAAWO010000001.1"/>
</dbReference>
<keyword evidence="1" id="KW-0812">Transmembrane</keyword>
<feature type="transmembrane region" description="Helical" evidence="1">
    <location>
        <begin position="16"/>
        <end position="36"/>
    </location>
</feature>
<keyword evidence="1" id="KW-1133">Transmembrane helix</keyword>
<keyword evidence="3" id="KW-1185">Reference proteome</keyword>
<name>A0ABU2BJX7_9MICC</name>
<organism evidence="2 3">
    <name type="scientific">Paeniglutamicibacter sulfureus</name>
    <dbReference type="NCBI Taxonomy" id="43666"/>
    <lineage>
        <taxon>Bacteria</taxon>
        <taxon>Bacillati</taxon>
        <taxon>Actinomycetota</taxon>
        <taxon>Actinomycetes</taxon>
        <taxon>Micrococcales</taxon>
        <taxon>Micrococcaceae</taxon>
        <taxon>Paeniglutamicibacter</taxon>
    </lineage>
</organism>
<reference evidence="2 3" key="1">
    <citation type="submission" date="2023-07" db="EMBL/GenBank/DDBJ databases">
        <title>Sequencing the genomes of 1000 actinobacteria strains.</title>
        <authorList>
            <person name="Klenk H.-P."/>
        </authorList>
    </citation>
    <scope>NUCLEOTIDE SEQUENCE [LARGE SCALE GENOMIC DNA]</scope>
    <source>
        <strain evidence="2 3">DSM 20167</strain>
    </source>
</reference>
<dbReference type="Proteomes" id="UP001183817">
    <property type="component" value="Unassembled WGS sequence"/>
</dbReference>
<comment type="caution">
    <text evidence="2">The sequence shown here is derived from an EMBL/GenBank/DDBJ whole genome shotgun (WGS) entry which is preliminary data.</text>
</comment>
<dbReference type="EMBL" id="JAVDYI010000001">
    <property type="protein sequence ID" value="MDR7357649.1"/>
    <property type="molecule type" value="Genomic_DNA"/>
</dbReference>
<keyword evidence="1" id="KW-0472">Membrane</keyword>
<protein>
    <submittedName>
        <fullName evidence="2">Uncharacterized protein</fullName>
    </submittedName>
</protein>